<dbReference type="PANTHER" id="PTHR46268:SF6">
    <property type="entry name" value="UNIVERSAL STRESS PROTEIN UP12"/>
    <property type="match status" value="1"/>
</dbReference>
<dbReference type="Proteomes" id="UP000608662">
    <property type="component" value="Unassembled WGS sequence"/>
</dbReference>
<sequence>MTVRMERSADEPDERPAVDEPVGESHDVVLYPIFEGHSSHTFEIARDIAEGAGAKLLVLDLYAHSDEIVDESQRVARDLLATHLDDSHDVPVETHYERTDDPVDAVITVAREYETRLIVFDEHTPESLVHPLANDVPNRISDRVETDAVTVERTRDDRVSSILVPFAGGPHSGLAVAIAGAIARSTDAVVELFHVTEDDGTDASVDELFEQARERLPDGVAVDTWHLDRPDVADAIIEQSAHYDLTIVGEPSRGRLKRFLFGSVTDTVRSDSSNTVLVSRRSNGDPFNC</sequence>
<dbReference type="CDD" id="cd00293">
    <property type="entry name" value="USP-like"/>
    <property type="match status" value="1"/>
</dbReference>
<reference evidence="4" key="1">
    <citation type="submission" date="2019-12" db="EMBL/GenBank/DDBJ databases">
        <title>Whole-genome sequence of Halomicrobium mukohataei pws1.</title>
        <authorList>
            <person name="Verma D.K."/>
            <person name="Gopal K."/>
            <person name="Prasad E.S."/>
        </authorList>
    </citation>
    <scope>NUCLEOTIDE SEQUENCE</scope>
    <source>
        <strain evidence="4">Pws1</strain>
    </source>
</reference>
<dbReference type="EMBL" id="WOYG01000001">
    <property type="protein sequence ID" value="NLV10170.1"/>
    <property type="molecule type" value="Genomic_DNA"/>
</dbReference>
<dbReference type="AlphaFoldDB" id="A0A847UF79"/>
<feature type="domain" description="UspA" evidence="3">
    <location>
        <begin position="161"/>
        <end position="280"/>
    </location>
</feature>
<proteinExistence type="inferred from homology"/>
<accession>A0A847UF79</accession>
<comment type="caution">
    <text evidence="4">The sequence shown here is derived from an EMBL/GenBank/DDBJ whole genome shotgun (WGS) entry which is preliminary data.</text>
</comment>
<protein>
    <submittedName>
        <fullName evidence="4">Universal stress protein</fullName>
    </submittedName>
</protein>
<evidence type="ECO:0000256" key="2">
    <source>
        <dbReference type="SAM" id="MobiDB-lite"/>
    </source>
</evidence>
<gene>
    <name evidence="4" type="ORF">GOC74_09535</name>
</gene>
<evidence type="ECO:0000256" key="1">
    <source>
        <dbReference type="ARBA" id="ARBA00008791"/>
    </source>
</evidence>
<evidence type="ECO:0000313" key="4">
    <source>
        <dbReference type="EMBL" id="NLV10170.1"/>
    </source>
</evidence>
<dbReference type="PANTHER" id="PTHR46268">
    <property type="entry name" value="STRESS RESPONSE PROTEIN NHAX"/>
    <property type="match status" value="1"/>
</dbReference>
<dbReference type="Pfam" id="PF00582">
    <property type="entry name" value="Usp"/>
    <property type="match status" value="1"/>
</dbReference>
<feature type="region of interest" description="Disordered" evidence="2">
    <location>
        <begin position="1"/>
        <end position="22"/>
    </location>
</feature>
<evidence type="ECO:0000313" key="5">
    <source>
        <dbReference type="Proteomes" id="UP000608662"/>
    </source>
</evidence>
<evidence type="ECO:0000259" key="3">
    <source>
        <dbReference type="Pfam" id="PF00582"/>
    </source>
</evidence>
<comment type="similarity">
    <text evidence="1">Belongs to the universal stress protein A family.</text>
</comment>
<organism evidence="4 5">
    <name type="scientific">Halomicrobium mukohataei</name>
    <dbReference type="NCBI Taxonomy" id="57705"/>
    <lineage>
        <taxon>Archaea</taxon>
        <taxon>Methanobacteriati</taxon>
        <taxon>Methanobacteriota</taxon>
        <taxon>Stenosarchaea group</taxon>
        <taxon>Halobacteria</taxon>
        <taxon>Halobacteriales</taxon>
        <taxon>Haloarculaceae</taxon>
        <taxon>Halomicrobium</taxon>
    </lineage>
</organism>
<dbReference type="InterPro" id="IPR006016">
    <property type="entry name" value="UspA"/>
</dbReference>
<dbReference type="Gene3D" id="3.40.50.12370">
    <property type="match status" value="1"/>
</dbReference>
<name>A0A847UF79_9EURY</name>
<dbReference type="SUPFAM" id="SSF52402">
    <property type="entry name" value="Adenine nucleotide alpha hydrolases-like"/>
    <property type="match status" value="2"/>
</dbReference>